<reference evidence="1 2" key="1">
    <citation type="submission" date="2016-06" db="EMBL/GenBank/DDBJ databases">
        <title>Draft Genome Sequence of Tenacibaculum soleae UCD-KL19.</title>
        <authorList>
            <person name="Eisen J.A."/>
            <person name="Coil D.A."/>
            <person name="Lujan K.M."/>
        </authorList>
    </citation>
    <scope>NUCLEOTIDE SEQUENCE [LARGE SCALE GENOMIC DNA]</scope>
    <source>
        <strain evidence="1 2">UCD-KL19</strain>
    </source>
</reference>
<comment type="caution">
    <text evidence="1">The sequence shown here is derived from an EMBL/GenBank/DDBJ whole genome shotgun (WGS) entry which is preliminary data.</text>
</comment>
<name>A0A1B9Y3J4_9FLAO</name>
<dbReference type="Proteomes" id="UP000093186">
    <property type="component" value="Unassembled WGS sequence"/>
</dbReference>
<evidence type="ECO:0000313" key="2">
    <source>
        <dbReference type="Proteomes" id="UP000093186"/>
    </source>
</evidence>
<sequence length="107" mass="12460">MNNKKCKKIEKHYNKLVKNKTIKTLNDALIYKKAIDKAFSLFDVGESKIKDDNWSKLTELLQWYKDEKVIVDSFEENRGSKDISCDGGFVRTQTNGEITITINLRKE</sequence>
<dbReference type="STRING" id="447689.BA195_06735"/>
<dbReference type="EMBL" id="MAKX01000001">
    <property type="protein sequence ID" value="OCK44367.1"/>
    <property type="molecule type" value="Genomic_DNA"/>
</dbReference>
<keyword evidence="2" id="KW-1185">Reference proteome</keyword>
<organism evidence="1 2">
    <name type="scientific">Tenacibaculum soleae</name>
    <dbReference type="NCBI Taxonomy" id="447689"/>
    <lineage>
        <taxon>Bacteria</taxon>
        <taxon>Pseudomonadati</taxon>
        <taxon>Bacteroidota</taxon>
        <taxon>Flavobacteriia</taxon>
        <taxon>Flavobacteriales</taxon>
        <taxon>Flavobacteriaceae</taxon>
        <taxon>Tenacibaculum</taxon>
    </lineage>
</organism>
<gene>
    <name evidence="1" type="ORF">BA195_06735</name>
</gene>
<evidence type="ECO:0000313" key="1">
    <source>
        <dbReference type="EMBL" id="OCK44367.1"/>
    </source>
</evidence>
<dbReference type="AlphaFoldDB" id="A0A1B9Y3J4"/>
<protein>
    <submittedName>
        <fullName evidence="1">Uncharacterized protein</fullName>
    </submittedName>
</protein>
<dbReference type="RefSeq" id="WP_068703669.1">
    <property type="nucleotide sequence ID" value="NZ_MAKX01000001.1"/>
</dbReference>
<proteinExistence type="predicted"/>
<accession>A0A1B9Y3J4</accession>